<name>A0A543FRR2_9PSEU</name>
<evidence type="ECO:0000256" key="2">
    <source>
        <dbReference type="ARBA" id="ARBA00023125"/>
    </source>
</evidence>
<dbReference type="PROSITE" id="PS01124">
    <property type="entry name" value="HTH_ARAC_FAMILY_2"/>
    <property type="match status" value="1"/>
</dbReference>
<dbReference type="GO" id="GO:0043565">
    <property type="term" value="F:sequence-specific DNA binding"/>
    <property type="evidence" value="ECO:0007669"/>
    <property type="project" value="InterPro"/>
</dbReference>
<dbReference type="EMBL" id="VFPH01000002">
    <property type="protein sequence ID" value="TQM36515.1"/>
    <property type="molecule type" value="Genomic_DNA"/>
</dbReference>
<dbReference type="Gene3D" id="1.10.10.60">
    <property type="entry name" value="Homeodomain-like"/>
    <property type="match status" value="1"/>
</dbReference>
<gene>
    <name evidence="5" type="ORF">FB388_3694</name>
</gene>
<feature type="domain" description="HTH araC/xylS-type" evidence="4">
    <location>
        <begin position="249"/>
        <end position="351"/>
    </location>
</feature>
<evidence type="ECO:0000259" key="4">
    <source>
        <dbReference type="PROSITE" id="PS01124"/>
    </source>
</evidence>
<dbReference type="PANTHER" id="PTHR46796:SF12">
    <property type="entry name" value="HTH-TYPE DNA-BINDING TRANSCRIPTIONAL ACTIVATOR EUTR"/>
    <property type="match status" value="1"/>
</dbReference>
<dbReference type="Pfam" id="PF12833">
    <property type="entry name" value="HTH_18"/>
    <property type="match status" value="1"/>
</dbReference>
<sequence length="351" mass="39121">MTHGRPYGNGERRPTVIEPTFLRPFGGESVYPEQPRRVKVDTTDPDEAHDYLRATYVDHKVSLDGSIERFRFRHELTDGGRFFVARYEHSMNCEVNTEPFGFLLMGQVFRGRLRMSTGRDELSPGHGEPFVLDPAAPMCIRWEDFRAGLVKLDLSVVDRVAEEITGGHGGPVRFSLARAVSPARAANWQALVRYFSREFCRNEAAYSSPLIHAQTMRLLAATALETFPNATLDAERGPSGETAAPSAVRRATAFIDDHAGEPIGLAEIAAAARLSPRAVQDAFRRHLDTTPMTHLRRVRLRRAQQELRTADPGSGTTVAGVASRWGFAHHGRFAASYRREFGRTPAQDLHT</sequence>
<comment type="caution">
    <text evidence="5">The sequence shown here is derived from an EMBL/GenBank/DDBJ whole genome shotgun (WGS) entry which is preliminary data.</text>
</comment>
<evidence type="ECO:0000256" key="3">
    <source>
        <dbReference type="ARBA" id="ARBA00023163"/>
    </source>
</evidence>
<evidence type="ECO:0000256" key="1">
    <source>
        <dbReference type="ARBA" id="ARBA00023015"/>
    </source>
</evidence>
<dbReference type="Pfam" id="PF14525">
    <property type="entry name" value="AraC_binding_2"/>
    <property type="match status" value="1"/>
</dbReference>
<dbReference type="AlphaFoldDB" id="A0A543FRR2"/>
<reference evidence="5 6" key="1">
    <citation type="submission" date="2019-06" db="EMBL/GenBank/DDBJ databases">
        <title>Sequencing the genomes of 1000 actinobacteria strains.</title>
        <authorList>
            <person name="Klenk H.-P."/>
        </authorList>
    </citation>
    <scope>NUCLEOTIDE SEQUENCE [LARGE SCALE GENOMIC DNA]</scope>
    <source>
        <strain evidence="5 6">DSM 45511</strain>
    </source>
</reference>
<dbReference type="InterPro" id="IPR009057">
    <property type="entry name" value="Homeodomain-like_sf"/>
</dbReference>
<keyword evidence="1" id="KW-0805">Transcription regulation</keyword>
<organism evidence="5 6">
    <name type="scientific">Pseudonocardia cypriaca</name>
    <dbReference type="NCBI Taxonomy" id="882449"/>
    <lineage>
        <taxon>Bacteria</taxon>
        <taxon>Bacillati</taxon>
        <taxon>Actinomycetota</taxon>
        <taxon>Actinomycetes</taxon>
        <taxon>Pseudonocardiales</taxon>
        <taxon>Pseudonocardiaceae</taxon>
        <taxon>Pseudonocardia</taxon>
    </lineage>
</organism>
<dbReference type="Proteomes" id="UP000319818">
    <property type="component" value="Unassembled WGS sequence"/>
</dbReference>
<keyword evidence="6" id="KW-1185">Reference proteome</keyword>
<dbReference type="SUPFAM" id="SSF46689">
    <property type="entry name" value="Homeodomain-like"/>
    <property type="match status" value="1"/>
</dbReference>
<keyword evidence="2" id="KW-0238">DNA-binding</keyword>
<keyword evidence="3" id="KW-0804">Transcription</keyword>
<evidence type="ECO:0000313" key="6">
    <source>
        <dbReference type="Proteomes" id="UP000319818"/>
    </source>
</evidence>
<dbReference type="InterPro" id="IPR018060">
    <property type="entry name" value="HTH_AraC"/>
</dbReference>
<protein>
    <submittedName>
        <fullName evidence="5">AraC family transcriptional regulator</fullName>
    </submittedName>
</protein>
<dbReference type="GO" id="GO:0003700">
    <property type="term" value="F:DNA-binding transcription factor activity"/>
    <property type="evidence" value="ECO:0007669"/>
    <property type="project" value="InterPro"/>
</dbReference>
<evidence type="ECO:0000313" key="5">
    <source>
        <dbReference type="EMBL" id="TQM36515.1"/>
    </source>
</evidence>
<accession>A0A543FRR2</accession>
<dbReference type="PANTHER" id="PTHR46796">
    <property type="entry name" value="HTH-TYPE TRANSCRIPTIONAL ACTIVATOR RHAS-RELATED"/>
    <property type="match status" value="1"/>
</dbReference>
<proteinExistence type="predicted"/>
<dbReference type="InterPro" id="IPR035418">
    <property type="entry name" value="AraC-bd_2"/>
</dbReference>
<dbReference type="SMART" id="SM00342">
    <property type="entry name" value="HTH_ARAC"/>
    <property type="match status" value="1"/>
</dbReference>
<dbReference type="InterPro" id="IPR050204">
    <property type="entry name" value="AraC_XylS_family_regulators"/>
</dbReference>